<accession>A0A0C3F930</accession>
<dbReference type="AlphaFoldDB" id="A0A0C3F930"/>
<evidence type="ECO:0000313" key="1">
    <source>
        <dbReference type="EMBL" id="KIM81125.1"/>
    </source>
</evidence>
<proteinExistence type="predicted"/>
<dbReference type="HOGENOM" id="CLU_1845850_0_0_1"/>
<sequence length="139" mass="15393">MAMSLSVPGTVTHEALDGGKVDVLYDKLKIAQLEYDQCDELLKTKKLSAERKKWSTRDKAKKAILKLGLDYGGGPMDPPNFQGPSNSNDINNDVNANHMDVAEFFIDLNNVIDPLSQALLWGGPSVRKTEVNYLNTYAH</sequence>
<dbReference type="Proteomes" id="UP000054166">
    <property type="component" value="Unassembled WGS sequence"/>
</dbReference>
<protein>
    <submittedName>
        <fullName evidence="1">Uncharacterized protein</fullName>
    </submittedName>
</protein>
<dbReference type="InParanoid" id="A0A0C3F930"/>
<organism evidence="1 2">
    <name type="scientific">Piloderma croceum (strain F 1598)</name>
    <dbReference type="NCBI Taxonomy" id="765440"/>
    <lineage>
        <taxon>Eukaryota</taxon>
        <taxon>Fungi</taxon>
        <taxon>Dikarya</taxon>
        <taxon>Basidiomycota</taxon>
        <taxon>Agaricomycotina</taxon>
        <taxon>Agaricomycetes</taxon>
        <taxon>Agaricomycetidae</taxon>
        <taxon>Atheliales</taxon>
        <taxon>Atheliaceae</taxon>
        <taxon>Piloderma</taxon>
    </lineage>
</organism>
<evidence type="ECO:0000313" key="2">
    <source>
        <dbReference type="Proteomes" id="UP000054166"/>
    </source>
</evidence>
<dbReference type="EMBL" id="KN833001">
    <property type="protein sequence ID" value="KIM81125.1"/>
    <property type="molecule type" value="Genomic_DNA"/>
</dbReference>
<gene>
    <name evidence="1" type="ORF">PILCRDRAFT_89369</name>
</gene>
<reference evidence="2" key="2">
    <citation type="submission" date="2015-01" db="EMBL/GenBank/DDBJ databases">
        <title>Evolutionary Origins and Diversification of the Mycorrhizal Mutualists.</title>
        <authorList>
            <consortium name="DOE Joint Genome Institute"/>
            <consortium name="Mycorrhizal Genomics Consortium"/>
            <person name="Kohler A."/>
            <person name="Kuo A."/>
            <person name="Nagy L.G."/>
            <person name="Floudas D."/>
            <person name="Copeland A."/>
            <person name="Barry K.W."/>
            <person name="Cichocki N."/>
            <person name="Veneault-Fourrey C."/>
            <person name="LaButti K."/>
            <person name="Lindquist E.A."/>
            <person name="Lipzen A."/>
            <person name="Lundell T."/>
            <person name="Morin E."/>
            <person name="Murat C."/>
            <person name="Riley R."/>
            <person name="Ohm R."/>
            <person name="Sun H."/>
            <person name="Tunlid A."/>
            <person name="Henrissat B."/>
            <person name="Grigoriev I.V."/>
            <person name="Hibbett D.S."/>
            <person name="Martin F."/>
        </authorList>
    </citation>
    <scope>NUCLEOTIDE SEQUENCE [LARGE SCALE GENOMIC DNA]</scope>
    <source>
        <strain evidence="2">F 1598</strain>
    </source>
</reference>
<keyword evidence="2" id="KW-1185">Reference proteome</keyword>
<reference evidence="1 2" key="1">
    <citation type="submission" date="2014-04" db="EMBL/GenBank/DDBJ databases">
        <authorList>
            <consortium name="DOE Joint Genome Institute"/>
            <person name="Kuo A."/>
            <person name="Tarkka M."/>
            <person name="Buscot F."/>
            <person name="Kohler A."/>
            <person name="Nagy L.G."/>
            <person name="Floudas D."/>
            <person name="Copeland A."/>
            <person name="Barry K.W."/>
            <person name="Cichocki N."/>
            <person name="Veneault-Fourrey C."/>
            <person name="LaButti K."/>
            <person name="Lindquist E.A."/>
            <person name="Lipzen A."/>
            <person name="Lundell T."/>
            <person name="Morin E."/>
            <person name="Murat C."/>
            <person name="Sun H."/>
            <person name="Tunlid A."/>
            <person name="Henrissat B."/>
            <person name="Grigoriev I.V."/>
            <person name="Hibbett D.S."/>
            <person name="Martin F."/>
            <person name="Nordberg H.P."/>
            <person name="Cantor M.N."/>
            <person name="Hua S.X."/>
        </authorList>
    </citation>
    <scope>NUCLEOTIDE SEQUENCE [LARGE SCALE GENOMIC DNA]</scope>
    <source>
        <strain evidence="1 2">F 1598</strain>
    </source>
</reference>
<name>A0A0C3F930_PILCF</name>